<evidence type="ECO:0000313" key="2">
    <source>
        <dbReference type="Proteomes" id="UP001519460"/>
    </source>
</evidence>
<accession>A0ABD0K0R0</accession>
<evidence type="ECO:0000313" key="1">
    <source>
        <dbReference type="EMBL" id="KAK7480581.1"/>
    </source>
</evidence>
<gene>
    <name evidence="1" type="ORF">BaRGS_00028157</name>
</gene>
<dbReference type="InterPro" id="IPR027417">
    <property type="entry name" value="P-loop_NTPase"/>
</dbReference>
<keyword evidence="2" id="KW-1185">Reference proteome</keyword>
<dbReference type="PANTHER" id="PTHR46844">
    <property type="entry name" value="SLR5058 PROTEIN"/>
    <property type="match status" value="1"/>
</dbReference>
<sequence length="899" mass="103427">MLLFFSPDIFRLVSECPRFLFPDLPTPPLADIFDIRDICDTCDRLAMEECLREALQALYIRHYCDVTSLSCYLERQLPLREPFFQLKRVPHFQVRDDLHHSEAPAYTPVNRLESTTPEDLAHRGRAGCRRVLLEGDIGTGKTFLCYYLLQQWAQPKNKCFGNVNKTPRLDDISTFKLVVYVDCVRLAVSDFLAKCQPTQKRHLHVIACALLELVSPMDSRMFQDRVYDWLFRNQSEVCVIFDNVDASDTWQQIIEETLREHHGFGKIVVCVTPGRISKKNIDSLFYSYGLHPDYSCKLVISRLKRISVDIVHRATIPKELDSSQELLRNPLTMSLLSTYLKQMNPKRKPETQFDFIEDIVSSALIGDSYPVSPTLVRQHSDTPPTSLMSICEIVAFECLETNTNYFCKYKFPSHFWTKHLCDCRILHEVHDVAKQGSPVVSFTSRCIRDYLASKRVCRYLLSDRDSQHFLHGLIHKRQFHSVVKFCIRQFVKLGRLDMVQRLLEKLMAVEPRRWIRAHRQAEAFSRGRLLEQKEVLSWLRETDFNPDLMKLVATYFPSILELSYSECPPDTIRDFVRVAEDIGEELGLQGVVVYMDGMFVSAQLGYDLARALRRVTSLTNLVVCLRCVVDTGFVVNFLCELFDGNDHVTGLTLEGPFNSAENLTPGLHRRVKQVFSECSVGLKSLCLEHVNYHHRVAYLLSCWPPIFEKLEIRKCNLDNVADKLSDKLRHCRNLTTLVLEHCHVLTSSLEAVLRQMCVMHEELVLKTVCLNLLSSARHFTRSDARKPNFKPSVSMTACRLICQFVVDSQTLKELALCHDGIDDVKFQLLTESASMSCSLTSLDLTGNVIGDDAYDDVTTVLLRGKKLQSLFLHENNFSHDTRKLLIKRSLDRDDLKLSL</sequence>
<dbReference type="PANTHER" id="PTHR46844:SF1">
    <property type="entry name" value="SLR5058 PROTEIN"/>
    <property type="match status" value="1"/>
</dbReference>
<dbReference type="InterPro" id="IPR032675">
    <property type="entry name" value="LRR_dom_sf"/>
</dbReference>
<protein>
    <recommendedName>
        <fullName evidence="3">NACHT domain-containing protein</fullName>
    </recommendedName>
</protein>
<dbReference type="SUPFAM" id="SSF52047">
    <property type="entry name" value="RNI-like"/>
    <property type="match status" value="1"/>
</dbReference>
<dbReference type="Proteomes" id="UP001519460">
    <property type="component" value="Unassembled WGS sequence"/>
</dbReference>
<proteinExistence type="predicted"/>
<comment type="caution">
    <text evidence="1">The sequence shown here is derived from an EMBL/GenBank/DDBJ whole genome shotgun (WGS) entry which is preliminary data.</text>
</comment>
<dbReference type="SUPFAM" id="SSF52540">
    <property type="entry name" value="P-loop containing nucleoside triphosphate hydrolases"/>
    <property type="match status" value="1"/>
</dbReference>
<dbReference type="EMBL" id="JACVVK020000278">
    <property type="protein sequence ID" value="KAK7480581.1"/>
    <property type="molecule type" value="Genomic_DNA"/>
</dbReference>
<dbReference type="AlphaFoldDB" id="A0ABD0K0R0"/>
<dbReference type="Gene3D" id="3.40.50.300">
    <property type="entry name" value="P-loop containing nucleotide triphosphate hydrolases"/>
    <property type="match status" value="1"/>
</dbReference>
<evidence type="ECO:0008006" key="3">
    <source>
        <dbReference type="Google" id="ProtNLM"/>
    </source>
</evidence>
<organism evidence="1 2">
    <name type="scientific">Batillaria attramentaria</name>
    <dbReference type="NCBI Taxonomy" id="370345"/>
    <lineage>
        <taxon>Eukaryota</taxon>
        <taxon>Metazoa</taxon>
        <taxon>Spiralia</taxon>
        <taxon>Lophotrochozoa</taxon>
        <taxon>Mollusca</taxon>
        <taxon>Gastropoda</taxon>
        <taxon>Caenogastropoda</taxon>
        <taxon>Sorbeoconcha</taxon>
        <taxon>Cerithioidea</taxon>
        <taxon>Batillariidae</taxon>
        <taxon>Batillaria</taxon>
    </lineage>
</organism>
<dbReference type="Gene3D" id="3.80.10.10">
    <property type="entry name" value="Ribonuclease Inhibitor"/>
    <property type="match status" value="1"/>
</dbReference>
<name>A0ABD0K0R0_9CAEN</name>
<reference evidence="1 2" key="1">
    <citation type="journal article" date="2023" name="Sci. Data">
        <title>Genome assembly of the Korean intertidal mud-creeper Batillaria attramentaria.</title>
        <authorList>
            <person name="Patra A.K."/>
            <person name="Ho P.T."/>
            <person name="Jun S."/>
            <person name="Lee S.J."/>
            <person name="Kim Y."/>
            <person name="Won Y.J."/>
        </authorList>
    </citation>
    <scope>NUCLEOTIDE SEQUENCE [LARGE SCALE GENOMIC DNA]</scope>
    <source>
        <strain evidence="1">Wonlab-2016</strain>
    </source>
</reference>